<accession>A0ABV1TV43</accession>
<name>A0ABV1TV43_9ACTN</name>
<feature type="compositionally biased region" description="Low complexity" evidence="1">
    <location>
        <begin position="169"/>
        <end position="187"/>
    </location>
</feature>
<protein>
    <submittedName>
        <fullName evidence="2">Uncharacterized protein</fullName>
    </submittedName>
</protein>
<organism evidence="2 3">
    <name type="scientific">Streptomyces sp. 900105755</name>
    <dbReference type="NCBI Taxonomy" id="3154389"/>
    <lineage>
        <taxon>Bacteria</taxon>
        <taxon>Bacillati</taxon>
        <taxon>Actinomycetota</taxon>
        <taxon>Actinomycetes</taxon>
        <taxon>Kitasatosporales</taxon>
        <taxon>Streptomycetaceae</taxon>
        <taxon>Streptomyces</taxon>
    </lineage>
</organism>
<comment type="caution">
    <text evidence="2">The sequence shown here is derived from an EMBL/GenBank/DDBJ whole genome shotgun (WGS) entry which is preliminary data.</text>
</comment>
<evidence type="ECO:0000256" key="1">
    <source>
        <dbReference type="SAM" id="MobiDB-lite"/>
    </source>
</evidence>
<feature type="region of interest" description="Disordered" evidence="1">
    <location>
        <begin position="71"/>
        <end position="90"/>
    </location>
</feature>
<keyword evidence="3" id="KW-1185">Reference proteome</keyword>
<gene>
    <name evidence="2" type="ORF">ABT211_42630</name>
</gene>
<dbReference type="RefSeq" id="WP_351962138.1">
    <property type="nucleotide sequence ID" value="NZ_JBEOZM010000038.1"/>
</dbReference>
<dbReference type="EMBL" id="JBEOZM010000038">
    <property type="protein sequence ID" value="MER6273905.1"/>
    <property type="molecule type" value="Genomic_DNA"/>
</dbReference>
<feature type="region of interest" description="Disordered" evidence="1">
    <location>
        <begin position="164"/>
        <end position="187"/>
    </location>
</feature>
<dbReference type="Proteomes" id="UP001490365">
    <property type="component" value="Unassembled WGS sequence"/>
</dbReference>
<evidence type="ECO:0000313" key="3">
    <source>
        <dbReference type="Proteomes" id="UP001490365"/>
    </source>
</evidence>
<proteinExistence type="predicted"/>
<evidence type="ECO:0000313" key="2">
    <source>
        <dbReference type="EMBL" id="MER6273905.1"/>
    </source>
</evidence>
<reference evidence="2 3" key="1">
    <citation type="submission" date="2024-06" db="EMBL/GenBank/DDBJ databases">
        <title>The Natural Products Discovery Center: Release of the First 8490 Sequenced Strains for Exploring Actinobacteria Biosynthetic Diversity.</title>
        <authorList>
            <person name="Kalkreuter E."/>
            <person name="Kautsar S.A."/>
            <person name="Yang D."/>
            <person name="Bader C.D."/>
            <person name="Teijaro C.N."/>
            <person name="Fluegel L."/>
            <person name="Davis C.M."/>
            <person name="Simpson J.R."/>
            <person name="Lauterbach L."/>
            <person name="Steele A.D."/>
            <person name="Gui C."/>
            <person name="Meng S."/>
            <person name="Li G."/>
            <person name="Viehrig K."/>
            <person name="Ye F."/>
            <person name="Su P."/>
            <person name="Kiefer A.F."/>
            <person name="Nichols A."/>
            <person name="Cepeda A.J."/>
            <person name="Yan W."/>
            <person name="Fan B."/>
            <person name="Jiang Y."/>
            <person name="Adhikari A."/>
            <person name="Zheng C.-J."/>
            <person name="Schuster L."/>
            <person name="Cowan T.M."/>
            <person name="Smanski M.J."/>
            <person name="Chevrette M.G."/>
            <person name="De Carvalho L.P.S."/>
            <person name="Shen B."/>
        </authorList>
    </citation>
    <scope>NUCLEOTIDE SEQUENCE [LARGE SCALE GENOMIC DNA]</scope>
    <source>
        <strain evidence="2 3">NPDC001694</strain>
    </source>
</reference>
<sequence length="211" mass="23155">MSVSDWLEQFDFTAPAPAVAYIPPRPPGQAWVLRRWDRHEDGIKLFTDKGSALAELARHVRGSWDNLLGDDIPDTPSTDDRTAVDLYYGPDRDTRPEEGYALYADTISGRGRPRIVPLAFQFPDALDCERANRAAVFHAGTHGGLPCLEVDGILVFAYLNPRSAPSGCPSTSTAPRTTSSGPMTRCRCGSRSRTRSCSMTATQKARPGRRC</sequence>